<dbReference type="Pfam" id="PF00953">
    <property type="entry name" value="Glycos_transf_4"/>
    <property type="match status" value="1"/>
</dbReference>
<evidence type="ECO:0008006" key="11">
    <source>
        <dbReference type="Google" id="ProtNLM"/>
    </source>
</evidence>
<feature type="transmembrane region" description="Helical" evidence="7">
    <location>
        <begin position="6"/>
        <end position="32"/>
    </location>
</feature>
<evidence type="ECO:0000256" key="1">
    <source>
        <dbReference type="ARBA" id="ARBA00004651"/>
    </source>
</evidence>
<feature type="transmembrane region" description="Helical" evidence="7">
    <location>
        <begin position="109"/>
        <end position="128"/>
    </location>
</feature>
<feature type="transmembrane region" description="Helical" evidence="7">
    <location>
        <begin position="312"/>
        <end position="332"/>
    </location>
</feature>
<evidence type="ECO:0000313" key="10">
    <source>
        <dbReference type="Proteomes" id="UP001499987"/>
    </source>
</evidence>
<evidence type="ECO:0000256" key="7">
    <source>
        <dbReference type="SAM" id="Phobius"/>
    </source>
</evidence>
<dbReference type="PANTHER" id="PTHR22926">
    <property type="entry name" value="PHOSPHO-N-ACETYLMURAMOYL-PENTAPEPTIDE-TRANSFERASE"/>
    <property type="match status" value="1"/>
</dbReference>
<gene>
    <name evidence="9" type="ORF">GCM10009663_55630</name>
</gene>
<sequence length="363" mass="35911">MSGLSGALAVAGPAAAALALAAALTGPVRAFALRRGITDRPGPRKAHTRPTPYLGGLAVAGATLAAAGCVLTALDRWRPAEAVLLGCALLIGALGLADVLRPLGALPRLAAEAAAAAAVVLTAGHPVLFGPPLLDGALAVGWIVFTANAFNLLDNMDGAAASVAAVTAVFLAWSALAAGRWGTALTLAVLAGACAGFLLHNWHPARIFLGDAGSLFIGFLLAASAVAAHAGDRTVEGGAAVLLTTVVSTADTALVVLSRRRAGRPLLLGGTDHLSHRMRRLGLTTGQVAGLLALLAAAGGLAGGLVESRVLPVLPVLVPAALLAAAGGRHLLGIPVYPTAAPVGLPVTAAPEPQPSLRGDPRP</sequence>
<evidence type="ECO:0000256" key="8">
    <source>
        <dbReference type="SAM" id="SignalP"/>
    </source>
</evidence>
<feature type="transmembrane region" description="Helical" evidence="7">
    <location>
        <begin position="288"/>
        <end position="306"/>
    </location>
</feature>
<keyword evidence="3" id="KW-0808">Transferase</keyword>
<dbReference type="PANTHER" id="PTHR22926:SF3">
    <property type="entry name" value="UNDECAPRENYL-PHOSPHATE ALPHA-N-ACETYLGLUCOSAMINYL 1-PHOSPHATE TRANSFERASE"/>
    <property type="match status" value="1"/>
</dbReference>
<proteinExistence type="predicted"/>
<evidence type="ECO:0000256" key="4">
    <source>
        <dbReference type="ARBA" id="ARBA00022692"/>
    </source>
</evidence>
<feature type="transmembrane region" description="Helical" evidence="7">
    <location>
        <begin position="214"/>
        <end position="231"/>
    </location>
</feature>
<evidence type="ECO:0000313" key="9">
    <source>
        <dbReference type="EMBL" id="GAA1106459.1"/>
    </source>
</evidence>
<feature type="transmembrane region" description="Helical" evidence="7">
    <location>
        <begin position="80"/>
        <end position="97"/>
    </location>
</feature>
<keyword evidence="4 7" id="KW-0812">Transmembrane</keyword>
<feature type="signal peptide" evidence="8">
    <location>
        <begin position="1"/>
        <end position="16"/>
    </location>
</feature>
<dbReference type="InterPro" id="IPR000715">
    <property type="entry name" value="Glycosyl_transferase_4"/>
</dbReference>
<keyword evidence="5 7" id="KW-1133">Transmembrane helix</keyword>
<dbReference type="Proteomes" id="UP001499987">
    <property type="component" value="Unassembled WGS sequence"/>
</dbReference>
<organism evidence="9 10">
    <name type="scientific">Kitasatospora arboriphila</name>
    <dbReference type="NCBI Taxonomy" id="258052"/>
    <lineage>
        <taxon>Bacteria</taxon>
        <taxon>Bacillati</taxon>
        <taxon>Actinomycetota</taxon>
        <taxon>Actinomycetes</taxon>
        <taxon>Kitasatosporales</taxon>
        <taxon>Streptomycetaceae</taxon>
        <taxon>Kitasatospora</taxon>
    </lineage>
</organism>
<keyword evidence="6 7" id="KW-0472">Membrane</keyword>
<evidence type="ECO:0000256" key="5">
    <source>
        <dbReference type="ARBA" id="ARBA00022989"/>
    </source>
</evidence>
<protein>
    <recommendedName>
        <fullName evidence="11">Undecaprenyl/decaprenyl-phosphate alpha-N-acetylglucosaminyl 1-phosphate transferase</fullName>
    </recommendedName>
</protein>
<dbReference type="RefSeq" id="WP_344626441.1">
    <property type="nucleotide sequence ID" value="NZ_BAAALD010000067.1"/>
</dbReference>
<feature type="transmembrane region" description="Helical" evidence="7">
    <location>
        <begin position="53"/>
        <end position="74"/>
    </location>
</feature>
<comment type="subcellular location">
    <subcellularLocation>
        <location evidence="1">Cell membrane</location>
        <topology evidence="1">Multi-pass membrane protein</topology>
    </subcellularLocation>
</comment>
<reference evidence="10" key="1">
    <citation type="journal article" date="2019" name="Int. J. Syst. Evol. Microbiol.">
        <title>The Global Catalogue of Microorganisms (GCM) 10K type strain sequencing project: providing services to taxonomists for standard genome sequencing and annotation.</title>
        <authorList>
            <consortium name="The Broad Institute Genomics Platform"/>
            <consortium name="The Broad Institute Genome Sequencing Center for Infectious Disease"/>
            <person name="Wu L."/>
            <person name="Ma J."/>
        </authorList>
    </citation>
    <scope>NUCLEOTIDE SEQUENCE [LARGE SCALE GENOMIC DNA]</scope>
    <source>
        <strain evidence="10">JCM 13002</strain>
    </source>
</reference>
<keyword evidence="2" id="KW-1003">Cell membrane</keyword>
<keyword evidence="8" id="KW-0732">Signal</keyword>
<feature type="chain" id="PRO_5045632892" description="Undecaprenyl/decaprenyl-phosphate alpha-N-acetylglucosaminyl 1-phosphate transferase" evidence="8">
    <location>
        <begin position="17"/>
        <end position="363"/>
    </location>
</feature>
<dbReference type="CDD" id="cd06853">
    <property type="entry name" value="GT_WecA_like"/>
    <property type="match status" value="1"/>
</dbReference>
<evidence type="ECO:0000256" key="3">
    <source>
        <dbReference type="ARBA" id="ARBA00022679"/>
    </source>
</evidence>
<accession>A0ABP4EIL6</accession>
<dbReference type="EMBL" id="BAAALD010000067">
    <property type="protein sequence ID" value="GAA1106459.1"/>
    <property type="molecule type" value="Genomic_DNA"/>
</dbReference>
<name>A0ABP4EIL6_9ACTN</name>
<keyword evidence="10" id="KW-1185">Reference proteome</keyword>
<feature type="transmembrane region" description="Helical" evidence="7">
    <location>
        <begin position="134"/>
        <end position="153"/>
    </location>
</feature>
<feature type="transmembrane region" description="Helical" evidence="7">
    <location>
        <begin position="160"/>
        <end position="178"/>
    </location>
</feature>
<feature type="transmembrane region" description="Helical" evidence="7">
    <location>
        <begin position="184"/>
        <end position="202"/>
    </location>
</feature>
<feature type="transmembrane region" description="Helical" evidence="7">
    <location>
        <begin position="237"/>
        <end position="257"/>
    </location>
</feature>
<comment type="caution">
    <text evidence="9">The sequence shown here is derived from an EMBL/GenBank/DDBJ whole genome shotgun (WGS) entry which is preliminary data.</text>
</comment>
<evidence type="ECO:0000256" key="2">
    <source>
        <dbReference type="ARBA" id="ARBA00022475"/>
    </source>
</evidence>
<evidence type="ECO:0000256" key="6">
    <source>
        <dbReference type="ARBA" id="ARBA00023136"/>
    </source>
</evidence>